<name>A0A830D0H6_9LAMI</name>
<comment type="caution">
    <text evidence="2">The sequence shown here is derived from an EMBL/GenBank/DDBJ whole genome shotgun (WGS) entry which is preliminary data.</text>
</comment>
<feature type="region of interest" description="Disordered" evidence="1">
    <location>
        <begin position="67"/>
        <end position="166"/>
    </location>
</feature>
<dbReference type="AlphaFoldDB" id="A0A830D0H6"/>
<accession>A0A830D0H6</accession>
<dbReference type="EMBL" id="BMAC01000698">
    <property type="protein sequence ID" value="GFQ01654.1"/>
    <property type="molecule type" value="Genomic_DNA"/>
</dbReference>
<reference evidence="2" key="1">
    <citation type="submission" date="2020-07" db="EMBL/GenBank/DDBJ databases">
        <title>Ethylene signaling mediates host invasion by parasitic plants.</title>
        <authorList>
            <person name="Yoshida S."/>
        </authorList>
    </citation>
    <scope>NUCLEOTIDE SEQUENCE</scope>
    <source>
        <strain evidence="2">Okayama</strain>
    </source>
</reference>
<dbReference type="PANTHER" id="PTHR33871:SF18">
    <property type="entry name" value="F24J8.12 PROTEIN"/>
    <property type="match status" value="1"/>
</dbReference>
<dbReference type="Proteomes" id="UP000653305">
    <property type="component" value="Unassembled WGS sequence"/>
</dbReference>
<evidence type="ECO:0000313" key="3">
    <source>
        <dbReference type="Proteomes" id="UP000653305"/>
    </source>
</evidence>
<evidence type="ECO:0000256" key="1">
    <source>
        <dbReference type="SAM" id="MobiDB-lite"/>
    </source>
</evidence>
<feature type="compositionally biased region" description="Polar residues" evidence="1">
    <location>
        <begin position="127"/>
        <end position="152"/>
    </location>
</feature>
<keyword evidence="3" id="KW-1185">Reference proteome</keyword>
<proteinExistence type="predicted"/>
<organism evidence="2 3">
    <name type="scientific">Phtheirospermum japonicum</name>
    <dbReference type="NCBI Taxonomy" id="374723"/>
    <lineage>
        <taxon>Eukaryota</taxon>
        <taxon>Viridiplantae</taxon>
        <taxon>Streptophyta</taxon>
        <taxon>Embryophyta</taxon>
        <taxon>Tracheophyta</taxon>
        <taxon>Spermatophyta</taxon>
        <taxon>Magnoliopsida</taxon>
        <taxon>eudicotyledons</taxon>
        <taxon>Gunneridae</taxon>
        <taxon>Pentapetalae</taxon>
        <taxon>asterids</taxon>
        <taxon>lamiids</taxon>
        <taxon>Lamiales</taxon>
        <taxon>Orobanchaceae</taxon>
        <taxon>Orobanchaceae incertae sedis</taxon>
        <taxon>Phtheirospermum</taxon>
    </lineage>
</organism>
<dbReference type="PANTHER" id="PTHR33871">
    <property type="entry name" value="OS05G0503100 PROTEIN-RELATED"/>
    <property type="match status" value="1"/>
</dbReference>
<gene>
    <name evidence="2" type="ORF">PHJA_002309300</name>
</gene>
<protein>
    <submittedName>
        <fullName evidence="2">Uncharacterized protein</fullName>
    </submittedName>
</protein>
<sequence length="229" mass="25583">MISSSSSLSSCSSSLLSSKDRSFSNEFLRSCVKDNLHIISLNPKAINEKDQEKPYVSARKTPYYPPSSLLASPLVKKKQSIQEKAENNVPTPKKRARASSPTLVRQKSFRKEPNYNPVLPNRALRSPSPSRRFNNGTSENNSCRRQIVSKGNNVKRESFRAPTASPNRDLTIGRNFLAMKKDTLISQQVSGKIDDDHVAAGDIKGRQDMDIVMEDINNPLIALDCFIFL</sequence>
<dbReference type="OrthoDB" id="1745046at2759"/>
<evidence type="ECO:0000313" key="2">
    <source>
        <dbReference type="EMBL" id="GFQ01654.1"/>
    </source>
</evidence>